<organism evidence="8 9">
    <name type="scientific">Marinactinospora thermotolerans DSM 45154</name>
    <dbReference type="NCBI Taxonomy" id="1122192"/>
    <lineage>
        <taxon>Bacteria</taxon>
        <taxon>Bacillati</taxon>
        <taxon>Actinomycetota</taxon>
        <taxon>Actinomycetes</taxon>
        <taxon>Streptosporangiales</taxon>
        <taxon>Nocardiopsidaceae</taxon>
        <taxon>Marinactinospora</taxon>
    </lineage>
</organism>
<protein>
    <submittedName>
        <fullName evidence="8">Membrane protein</fullName>
    </submittedName>
</protein>
<feature type="compositionally biased region" description="Basic and acidic residues" evidence="6">
    <location>
        <begin position="361"/>
        <end position="374"/>
    </location>
</feature>
<evidence type="ECO:0000313" key="8">
    <source>
        <dbReference type="EMBL" id="SKA24230.1"/>
    </source>
</evidence>
<proteinExistence type="predicted"/>
<evidence type="ECO:0000256" key="7">
    <source>
        <dbReference type="SAM" id="Phobius"/>
    </source>
</evidence>
<accession>A0A1T4S7D0</accession>
<keyword evidence="2" id="KW-1003">Cell membrane</keyword>
<dbReference type="RefSeq" id="WP_078762560.1">
    <property type="nucleotide sequence ID" value="NZ_FUWS01000008.1"/>
</dbReference>
<feature type="transmembrane region" description="Helical" evidence="7">
    <location>
        <begin position="41"/>
        <end position="64"/>
    </location>
</feature>
<dbReference type="Pfam" id="PF03631">
    <property type="entry name" value="Virul_fac_BrkB"/>
    <property type="match status" value="1"/>
</dbReference>
<evidence type="ECO:0000313" key="9">
    <source>
        <dbReference type="Proteomes" id="UP000190637"/>
    </source>
</evidence>
<evidence type="ECO:0000256" key="1">
    <source>
        <dbReference type="ARBA" id="ARBA00004651"/>
    </source>
</evidence>
<dbReference type="GO" id="GO:0005886">
    <property type="term" value="C:plasma membrane"/>
    <property type="evidence" value="ECO:0007669"/>
    <property type="project" value="UniProtKB-SubCell"/>
</dbReference>
<keyword evidence="5 7" id="KW-0472">Membrane</keyword>
<feature type="region of interest" description="Disordered" evidence="6">
    <location>
        <begin position="326"/>
        <end position="395"/>
    </location>
</feature>
<evidence type="ECO:0000256" key="4">
    <source>
        <dbReference type="ARBA" id="ARBA00022989"/>
    </source>
</evidence>
<dbReference type="PANTHER" id="PTHR30213">
    <property type="entry name" value="INNER MEMBRANE PROTEIN YHJD"/>
    <property type="match status" value="1"/>
</dbReference>
<feature type="compositionally biased region" description="Acidic residues" evidence="6">
    <location>
        <begin position="332"/>
        <end position="342"/>
    </location>
</feature>
<feature type="transmembrane region" description="Helical" evidence="7">
    <location>
        <begin position="199"/>
        <end position="218"/>
    </location>
</feature>
<evidence type="ECO:0000256" key="3">
    <source>
        <dbReference type="ARBA" id="ARBA00022692"/>
    </source>
</evidence>
<feature type="transmembrane region" description="Helical" evidence="7">
    <location>
        <begin position="263"/>
        <end position="284"/>
    </location>
</feature>
<evidence type="ECO:0000256" key="5">
    <source>
        <dbReference type="ARBA" id="ARBA00023136"/>
    </source>
</evidence>
<evidence type="ECO:0000256" key="2">
    <source>
        <dbReference type="ARBA" id="ARBA00022475"/>
    </source>
</evidence>
<keyword evidence="4 7" id="KW-1133">Transmembrane helix</keyword>
<name>A0A1T4S7D0_9ACTN</name>
<feature type="transmembrane region" description="Helical" evidence="7">
    <location>
        <begin position="230"/>
        <end position="251"/>
    </location>
</feature>
<dbReference type="OrthoDB" id="3209118at2"/>
<comment type="subcellular location">
    <subcellularLocation>
        <location evidence="1">Cell membrane</location>
        <topology evidence="1">Multi-pass membrane protein</topology>
    </subcellularLocation>
</comment>
<sequence>MRVLAERARRYLDDLCIRNPRLGAVVSLVARTAASASRTRVVGLAAESAFFSLLSLPALLLGLVGALGHLRPLLGAETVLGVREWILELAATALTTDTVDTVVTPLVDDFLAGAQGGAISVTFLVSLWSGSRAMNVFIESITIAYGLEELRGYFRQRALAFVGYLGGLLFALVVLPAIVAGPELVRDLLPMTADHLHLAYWPGVVALSLLCLVGLYTLSVPVRTPVWRHLPGAVVAVLVLLAGSVLLRLYLDASFGQVTIYGSLAAPIAILAWLWVMALAVLVGSSLNAEIDAMWPTETTATARAEIAARRHARAARLVERREKALQSVAGEEGEADVEPAPENDRPERGETVAAAVPTGEEQRQEGEEQRQEEEPADEGAETPPSGPVARAGEG</sequence>
<dbReference type="EMBL" id="FUWS01000008">
    <property type="protein sequence ID" value="SKA24230.1"/>
    <property type="molecule type" value="Genomic_DNA"/>
</dbReference>
<keyword evidence="3 7" id="KW-0812">Transmembrane</keyword>
<dbReference type="InterPro" id="IPR017039">
    <property type="entry name" value="Virul_fac_BrkB"/>
</dbReference>
<dbReference type="AlphaFoldDB" id="A0A1T4S7D0"/>
<gene>
    <name evidence="8" type="ORF">SAMN02745673_03292</name>
</gene>
<feature type="transmembrane region" description="Helical" evidence="7">
    <location>
        <begin position="110"/>
        <end position="128"/>
    </location>
</feature>
<evidence type="ECO:0000256" key="6">
    <source>
        <dbReference type="SAM" id="MobiDB-lite"/>
    </source>
</evidence>
<keyword evidence="9" id="KW-1185">Reference proteome</keyword>
<dbReference type="STRING" id="1122192.SAMN02745673_03292"/>
<reference evidence="8 9" key="1">
    <citation type="submission" date="2017-02" db="EMBL/GenBank/DDBJ databases">
        <authorList>
            <person name="Peterson S.W."/>
        </authorList>
    </citation>
    <scope>NUCLEOTIDE SEQUENCE [LARGE SCALE GENOMIC DNA]</scope>
    <source>
        <strain evidence="8 9">DSM 45154</strain>
    </source>
</reference>
<dbReference type="Proteomes" id="UP000190637">
    <property type="component" value="Unassembled WGS sequence"/>
</dbReference>
<feature type="transmembrane region" description="Helical" evidence="7">
    <location>
        <begin position="158"/>
        <end position="179"/>
    </location>
</feature>
<dbReference type="PANTHER" id="PTHR30213:SF0">
    <property type="entry name" value="UPF0761 MEMBRANE PROTEIN YIHY"/>
    <property type="match status" value="1"/>
</dbReference>